<dbReference type="InterPro" id="IPR008462">
    <property type="entry name" value="CsbD"/>
</dbReference>
<gene>
    <name evidence="3" type="ORF">CLV31_12521</name>
</gene>
<proteinExistence type="inferred from homology"/>
<evidence type="ECO:0000313" key="4">
    <source>
        <dbReference type="Proteomes" id="UP000248917"/>
    </source>
</evidence>
<evidence type="ECO:0000259" key="2">
    <source>
        <dbReference type="Pfam" id="PF05532"/>
    </source>
</evidence>
<keyword evidence="4" id="KW-1185">Reference proteome</keyword>
<dbReference type="Proteomes" id="UP000248917">
    <property type="component" value="Unassembled WGS sequence"/>
</dbReference>
<organism evidence="3 4">
    <name type="scientific">Algoriphagus aquaeductus</name>
    <dbReference type="NCBI Taxonomy" id="475299"/>
    <lineage>
        <taxon>Bacteria</taxon>
        <taxon>Pseudomonadati</taxon>
        <taxon>Bacteroidota</taxon>
        <taxon>Cytophagia</taxon>
        <taxon>Cytophagales</taxon>
        <taxon>Cyclobacteriaceae</taxon>
        <taxon>Algoriphagus</taxon>
    </lineage>
</organism>
<dbReference type="Pfam" id="PF05532">
    <property type="entry name" value="CsbD"/>
    <property type="match status" value="1"/>
</dbReference>
<sequence length="102" mass="11893">MFYTSFLLIPPKWLRNPFGTGIEPVNAKLFVSLLTKEIMKTDTKLKIEGSWKEIKGKLKQKYAELTEDDLMYEEGQTEELLGRLQRKLGRSIDEIKEEINSL</sequence>
<evidence type="ECO:0000313" key="3">
    <source>
        <dbReference type="EMBL" id="PZV76392.1"/>
    </source>
</evidence>
<name>A0A326RUV5_9BACT</name>
<feature type="domain" description="CsbD-like" evidence="2">
    <location>
        <begin position="46"/>
        <end position="96"/>
    </location>
</feature>
<comment type="similarity">
    <text evidence="1">Belongs to the UPF0337 (CsbD) family.</text>
</comment>
<dbReference type="EMBL" id="QKTX01000025">
    <property type="protein sequence ID" value="PZV76392.1"/>
    <property type="molecule type" value="Genomic_DNA"/>
</dbReference>
<reference evidence="3 4" key="1">
    <citation type="submission" date="2018-06" db="EMBL/GenBank/DDBJ databases">
        <title>Genomic Encyclopedia of Archaeal and Bacterial Type Strains, Phase II (KMG-II): from individual species to whole genera.</title>
        <authorList>
            <person name="Goeker M."/>
        </authorList>
    </citation>
    <scope>NUCLEOTIDE SEQUENCE [LARGE SCALE GENOMIC DNA]</scope>
    <source>
        <strain evidence="3 4">T4</strain>
    </source>
</reference>
<dbReference type="AlphaFoldDB" id="A0A326RUV5"/>
<protein>
    <submittedName>
        <fullName evidence="3">Uncharacterized protein YjbJ (UPF0337 family)</fullName>
    </submittedName>
</protein>
<dbReference type="SUPFAM" id="SSF69047">
    <property type="entry name" value="Hypothetical protein YjbJ"/>
    <property type="match status" value="1"/>
</dbReference>
<accession>A0A326RUV5</accession>
<evidence type="ECO:0000256" key="1">
    <source>
        <dbReference type="ARBA" id="ARBA00009129"/>
    </source>
</evidence>
<dbReference type="InterPro" id="IPR036629">
    <property type="entry name" value="YjbJ_sf"/>
</dbReference>
<dbReference type="Gene3D" id="1.10.1470.10">
    <property type="entry name" value="YjbJ"/>
    <property type="match status" value="1"/>
</dbReference>
<comment type="caution">
    <text evidence="3">The sequence shown here is derived from an EMBL/GenBank/DDBJ whole genome shotgun (WGS) entry which is preliminary data.</text>
</comment>